<sequence>MTGTKNSNVNQEVERLLAPLKEKDIAQYHIIQDLLDEVYKDPTLGTESTSKEIENKLYKMVDDHLRFANKNLNEGDNKID</sequence>
<dbReference type="Proteomes" id="UP000215002">
    <property type="component" value="Chromosome"/>
</dbReference>
<keyword evidence="2" id="KW-1185">Reference proteome</keyword>
<name>A0A223NWT5_9SPHI</name>
<gene>
    <name evidence="1" type="ORF">MuYL_2361</name>
</gene>
<protein>
    <submittedName>
        <fullName evidence="1">Uncharacterized protein</fullName>
    </submittedName>
</protein>
<dbReference type="AlphaFoldDB" id="A0A223NWT5"/>
<evidence type="ECO:0000313" key="2">
    <source>
        <dbReference type="Proteomes" id="UP000215002"/>
    </source>
</evidence>
<organism evidence="1 2">
    <name type="scientific">Mucilaginibacter xinganensis</name>
    <dbReference type="NCBI Taxonomy" id="1234841"/>
    <lineage>
        <taxon>Bacteria</taxon>
        <taxon>Pseudomonadati</taxon>
        <taxon>Bacteroidota</taxon>
        <taxon>Sphingobacteriia</taxon>
        <taxon>Sphingobacteriales</taxon>
        <taxon>Sphingobacteriaceae</taxon>
        <taxon>Mucilaginibacter</taxon>
    </lineage>
</organism>
<dbReference type="EMBL" id="CP022743">
    <property type="protein sequence ID" value="ASU34250.1"/>
    <property type="molecule type" value="Genomic_DNA"/>
</dbReference>
<accession>A0A223NWT5</accession>
<reference evidence="1 2" key="1">
    <citation type="submission" date="2017-08" db="EMBL/GenBank/DDBJ databases">
        <title>Complete genome sequence of Mucilaginibacter sp. strain BJC16-A31.</title>
        <authorList>
            <consortium name="Henan University of Science and Technology"/>
            <person name="You X."/>
        </authorList>
    </citation>
    <scope>NUCLEOTIDE SEQUENCE [LARGE SCALE GENOMIC DNA]</scope>
    <source>
        <strain evidence="1 2">BJC16-A31</strain>
    </source>
</reference>
<evidence type="ECO:0000313" key="1">
    <source>
        <dbReference type="EMBL" id="ASU34250.1"/>
    </source>
</evidence>
<proteinExistence type="predicted"/>
<dbReference type="KEGG" id="muc:MuYL_2361"/>